<evidence type="ECO:0000256" key="1">
    <source>
        <dbReference type="ARBA" id="ARBA00022730"/>
    </source>
</evidence>
<dbReference type="GO" id="GO:0022625">
    <property type="term" value="C:cytosolic large ribosomal subunit"/>
    <property type="evidence" value="ECO:0007669"/>
    <property type="project" value="TreeGrafter"/>
</dbReference>
<dbReference type="PANTHER" id="PTHR33284">
    <property type="entry name" value="RIBOSOMAL PROTEIN L25/GLN-TRNA SYNTHETASE, ANTI-CODON-BINDING DOMAIN-CONTAINING PROTEIN"/>
    <property type="match status" value="1"/>
</dbReference>
<feature type="domain" description="Large ribosomal subunit protein bL25 beta" evidence="8">
    <location>
        <begin position="104"/>
        <end position="186"/>
    </location>
</feature>
<dbReference type="InterPro" id="IPR020056">
    <property type="entry name" value="Rbsml_bL25/Gln-tRNA_synth_N"/>
</dbReference>
<dbReference type="SUPFAM" id="SSF50715">
    <property type="entry name" value="Ribosomal protein L25-like"/>
    <property type="match status" value="1"/>
</dbReference>
<dbReference type="InterPro" id="IPR029751">
    <property type="entry name" value="Ribosomal_L25_dom"/>
</dbReference>
<comment type="function">
    <text evidence="5">This is one of the proteins that binds to the 5S RNA in the ribosome where it forms part of the central protuberance.</text>
</comment>
<comment type="caution">
    <text evidence="9">The sequence shown here is derived from an EMBL/GenBank/DDBJ whole genome shotgun (WGS) entry which is preliminary data.</text>
</comment>
<feature type="domain" description="Large ribosomal subunit protein bL25 L25" evidence="7">
    <location>
        <begin position="10"/>
        <end position="95"/>
    </location>
</feature>
<dbReference type="GO" id="GO:0008097">
    <property type="term" value="F:5S rRNA binding"/>
    <property type="evidence" value="ECO:0007669"/>
    <property type="project" value="InterPro"/>
</dbReference>
<comment type="subunit">
    <text evidence="5">Part of the 50S ribosomal subunit; part of the 5S rRNA/L5/L18/L25 subcomplex. Contacts the 5S rRNA. Binds to the 5S rRNA independently of L5 and L18.</text>
</comment>
<name>A0A059FRD3_9PROT</name>
<comment type="similarity">
    <text evidence="5">Belongs to the bacterial ribosomal protein bL25 family. CTC subfamily.</text>
</comment>
<dbReference type="InterPro" id="IPR020930">
    <property type="entry name" value="Ribosomal_uL5_bac-type"/>
</dbReference>
<feature type="compositionally biased region" description="Low complexity" evidence="6">
    <location>
        <begin position="203"/>
        <end position="219"/>
    </location>
</feature>
<feature type="region of interest" description="Disordered" evidence="6">
    <location>
        <begin position="195"/>
        <end position="219"/>
    </location>
</feature>
<protein>
    <recommendedName>
        <fullName evidence="5">Large ribosomal subunit protein bL25</fullName>
    </recommendedName>
    <alternativeName>
        <fullName evidence="5">General stress protein CTC</fullName>
    </alternativeName>
</protein>
<evidence type="ECO:0000256" key="5">
    <source>
        <dbReference type="HAMAP-Rule" id="MF_01334"/>
    </source>
</evidence>
<proteinExistence type="inferred from homology"/>
<evidence type="ECO:0000256" key="3">
    <source>
        <dbReference type="ARBA" id="ARBA00022980"/>
    </source>
</evidence>
<keyword evidence="3 5" id="KW-0689">Ribosomal protein</keyword>
<dbReference type="OrthoDB" id="9806411at2"/>
<dbReference type="PANTHER" id="PTHR33284:SF1">
    <property type="entry name" value="RIBOSOMAL PROTEIN L25_GLN-TRNA SYNTHETASE, ANTI-CODON-BINDING DOMAIN-CONTAINING PROTEIN"/>
    <property type="match status" value="1"/>
</dbReference>
<dbReference type="Proteomes" id="UP000025061">
    <property type="component" value="Unassembled WGS sequence"/>
</dbReference>
<dbReference type="RefSeq" id="WP_011646414.1">
    <property type="nucleotide sequence ID" value="NZ_ARYI01000008.1"/>
</dbReference>
<dbReference type="NCBIfam" id="NF004128">
    <property type="entry name" value="PRK05618.1-2"/>
    <property type="match status" value="1"/>
</dbReference>
<gene>
    <name evidence="5" type="primary">rplY</name>
    <name evidence="5" type="synonym">ctc</name>
    <name evidence="9" type="ORF">HHI_10824</name>
</gene>
<dbReference type="InterPro" id="IPR011035">
    <property type="entry name" value="Ribosomal_bL25/Gln-tRNA_synth"/>
</dbReference>
<sequence>MSKSQIVFNVEVRERTGTGGAREARNNGFVPGVLYGGGIDPVAISLKKNEVIKAIETGHFLSATATLIHKGERQLVIPQGIQMHPVTDQPMHVDLRRIKVDQIIKVEVPVHFTGMEASPGLKKGGTLNVVRHSVELNVPAGKIPEALEADISKLEVGDNVKISNITLPEGAEPVITDRDFTIATIAGRGGKAEAEDAAEDAAAEAAEVPATKVAAPKKD</sequence>
<reference evidence="9 10" key="1">
    <citation type="submission" date="2013-04" db="EMBL/GenBank/DDBJ databases">
        <title>Hyphomonas hirschiana VP5 Genome Sequencing.</title>
        <authorList>
            <person name="Lai Q."/>
            <person name="Shao Z."/>
        </authorList>
    </citation>
    <scope>NUCLEOTIDE SEQUENCE [LARGE SCALE GENOMIC DNA]</scope>
    <source>
        <strain evidence="9 10">VP5</strain>
    </source>
</reference>
<evidence type="ECO:0000313" key="10">
    <source>
        <dbReference type="Proteomes" id="UP000025061"/>
    </source>
</evidence>
<dbReference type="Pfam" id="PF14693">
    <property type="entry name" value="Ribosomal_TL5_C"/>
    <property type="match status" value="1"/>
</dbReference>
<keyword evidence="1 5" id="KW-0699">rRNA-binding</keyword>
<dbReference type="AlphaFoldDB" id="A0A059FRD3"/>
<organism evidence="9 10">
    <name type="scientific">Hyphomonas hirschiana VP5</name>
    <dbReference type="NCBI Taxonomy" id="1280951"/>
    <lineage>
        <taxon>Bacteria</taxon>
        <taxon>Pseudomonadati</taxon>
        <taxon>Pseudomonadota</taxon>
        <taxon>Alphaproteobacteria</taxon>
        <taxon>Hyphomonadales</taxon>
        <taxon>Hyphomonadaceae</taxon>
        <taxon>Hyphomonas</taxon>
    </lineage>
</organism>
<evidence type="ECO:0000256" key="4">
    <source>
        <dbReference type="ARBA" id="ARBA00023274"/>
    </source>
</evidence>
<dbReference type="Pfam" id="PF01386">
    <property type="entry name" value="Ribosomal_L25p"/>
    <property type="match status" value="1"/>
</dbReference>
<dbReference type="Gene3D" id="2.40.240.10">
    <property type="entry name" value="Ribosomal Protein L25, Chain P"/>
    <property type="match status" value="1"/>
</dbReference>
<dbReference type="PATRIC" id="fig|1280951.3.peg.2185"/>
<evidence type="ECO:0000256" key="6">
    <source>
        <dbReference type="SAM" id="MobiDB-lite"/>
    </source>
</evidence>
<keyword evidence="10" id="KW-1185">Reference proteome</keyword>
<dbReference type="InterPro" id="IPR020057">
    <property type="entry name" value="Ribosomal_bL25_b-dom"/>
</dbReference>
<evidence type="ECO:0000313" key="9">
    <source>
        <dbReference type="EMBL" id="KCZ93172.1"/>
    </source>
</evidence>
<dbReference type="GO" id="GO:0006412">
    <property type="term" value="P:translation"/>
    <property type="evidence" value="ECO:0007669"/>
    <property type="project" value="UniProtKB-UniRule"/>
</dbReference>
<accession>A0A059FRD3</accession>
<evidence type="ECO:0000259" key="7">
    <source>
        <dbReference type="Pfam" id="PF01386"/>
    </source>
</evidence>
<dbReference type="EMBL" id="ARYI01000008">
    <property type="protein sequence ID" value="KCZ93172.1"/>
    <property type="molecule type" value="Genomic_DNA"/>
</dbReference>
<dbReference type="InterPro" id="IPR001021">
    <property type="entry name" value="Ribosomal_bL25_long"/>
</dbReference>
<dbReference type="GO" id="GO:0003735">
    <property type="term" value="F:structural constituent of ribosome"/>
    <property type="evidence" value="ECO:0007669"/>
    <property type="project" value="InterPro"/>
</dbReference>
<keyword evidence="4 5" id="KW-0687">Ribonucleoprotein</keyword>
<dbReference type="InterPro" id="IPR037121">
    <property type="entry name" value="Ribosomal_bL25_C"/>
</dbReference>
<dbReference type="NCBIfam" id="TIGR00731">
    <property type="entry name" value="bL25_bact_ctc"/>
    <property type="match status" value="1"/>
</dbReference>
<dbReference type="CDD" id="cd00495">
    <property type="entry name" value="Ribosomal_L25_TL5_CTC"/>
    <property type="match status" value="1"/>
</dbReference>
<evidence type="ECO:0000259" key="8">
    <source>
        <dbReference type="Pfam" id="PF14693"/>
    </source>
</evidence>
<dbReference type="Gene3D" id="2.170.120.20">
    <property type="entry name" value="Ribosomal protein L25, beta domain"/>
    <property type="match status" value="1"/>
</dbReference>
<evidence type="ECO:0000256" key="2">
    <source>
        <dbReference type="ARBA" id="ARBA00022884"/>
    </source>
</evidence>
<dbReference type="HAMAP" id="MF_01334">
    <property type="entry name" value="Ribosomal_bL25_CTC"/>
    <property type="match status" value="1"/>
</dbReference>
<keyword evidence="2 5" id="KW-0694">RNA-binding</keyword>